<evidence type="ECO:0000256" key="5">
    <source>
        <dbReference type="ARBA" id="ARBA00022741"/>
    </source>
</evidence>
<evidence type="ECO:0000256" key="1">
    <source>
        <dbReference type="ARBA" id="ARBA00004742"/>
    </source>
</evidence>
<dbReference type="Gene3D" id="2.170.8.10">
    <property type="entry name" value="Phosphoenolpyruvate Carboxykinase, domain 2"/>
    <property type="match status" value="1"/>
</dbReference>
<dbReference type="PIRSF" id="PIRSF006294">
    <property type="entry name" value="PEP_crbxkin"/>
    <property type="match status" value="1"/>
</dbReference>
<feature type="binding site" evidence="11">
    <location>
        <position position="179"/>
    </location>
    <ligand>
        <name>substrate</name>
    </ligand>
</feature>
<dbReference type="InterPro" id="IPR001272">
    <property type="entry name" value="PEP_carboxykinase_ATP"/>
</dbReference>
<evidence type="ECO:0000256" key="4">
    <source>
        <dbReference type="ARBA" id="ARBA00022432"/>
    </source>
</evidence>
<evidence type="ECO:0000256" key="6">
    <source>
        <dbReference type="ARBA" id="ARBA00022793"/>
    </source>
</evidence>
<dbReference type="InterPro" id="IPR008210">
    <property type="entry name" value="PEP_carboxykinase_N"/>
</dbReference>
<dbReference type="EC" id="4.1.1.49" evidence="3 11"/>
<keyword evidence="13" id="KW-1185">Reference proteome</keyword>
<evidence type="ECO:0000256" key="9">
    <source>
        <dbReference type="ARBA" id="ARBA00023239"/>
    </source>
</evidence>
<feature type="binding site" evidence="11">
    <location>
        <position position="306"/>
    </location>
    <ligand>
        <name>substrate</name>
    </ligand>
</feature>
<feature type="binding site" evidence="11">
    <location>
        <position position="269"/>
    </location>
    <ligand>
        <name>ATP</name>
        <dbReference type="ChEBI" id="CHEBI:30616"/>
    </ligand>
</feature>
<feature type="binding site" evidence="11">
    <location>
        <position position="185"/>
    </location>
    <ligand>
        <name>substrate</name>
    </ligand>
</feature>
<proteinExistence type="inferred from homology"/>
<evidence type="ECO:0000256" key="3">
    <source>
        <dbReference type="ARBA" id="ARBA00012363"/>
    </source>
</evidence>
<feature type="binding site" evidence="11">
    <location>
        <position position="185"/>
    </location>
    <ligand>
        <name>ATP</name>
        <dbReference type="ChEBI" id="CHEBI:30616"/>
    </ligand>
</feature>
<sequence>MTQATNTVYTDLSIAHLVELAIQRNEGQLADTGALVVKTGARTGRSPMDRFIVEEPSTQNAIAWGPINRPFPADKFDALWARVAQYLSSSESFVSHVHVGADPEHYLPVVMTTETAWHNLFGRTLFINPAQFNPAGKDNWQILNAPHFVCEPERDGTNSDGCVIINFAQRKVLLAGMQYAGEMKKAMFSVQNFLLPAKDVLPMHCAANVGDDGDTTLFFGLSGTGKTTLSADPARNLIGDDEHGWAEGSVFNIEGGCYAKCIDLSEKNEPVIWKAIKFGSIIENVIINPETRIADYADVSLTQNTRVAYPLEHVEKRVIANRAGEPNAIIFLTCDLTGVLPPVSILNNEQAAYHFLSGYTALVGSTEMGSGGGIKSTFSTCFGAPFFPRPAGEYAELLIKRINAFGSKVYLVNTGWTGGPYGTGQRFSIPTTRAIIAAVQSGALIGTETEHLPLINLDVPKAVPGVDTQLLNPRNTWSDPAAYDAAARELAAKFIENFKKFEVSEAIVQAGPQL</sequence>
<dbReference type="GO" id="GO:0005524">
    <property type="term" value="F:ATP binding"/>
    <property type="evidence" value="ECO:0007669"/>
    <property type="project" value="UniProtKB-UniRule"/>
</dbReference>
<comment type="subunit">
    <text evidence="11">Monomer.</text>
</comment>
<feature type="binding site" evidence="11">
    <location>
        <position position="432"/>
    </location>
    <ligand>
        <name>ATP</name>
        <dbReference type="ChEBI" id="CHEBI:30616"/>
    </ligand>
</feature>
<dbReference type="NCBIfam" id="TIGR00224">
    <property type="entry name" value="pckA"/>
    <property type="match status" value="1"/>
</dbReference>
<evidence type="ECO:0000256" key="7">
    <source>
        <dbReference type="ARBA" id="ARBA00022840"/>
    </source>
</evidence>
<feature type="binding site" evidence="11">
    <location>
        <position position="241"/>
    </location>
    <ligand>
        <name>Mn(2+)</name>
        <dbReference type="ChEBI" id="CHEBI:29035"/>
    </ligand>
</feature>
<feature type="binding site" evidence="11">
    <location>
        <begin position="220"/>
        <end position="228"/>
    </location>
    <ligand>
        <name>ATP</name>
        <dbReference type="ChEBI" id="CHEBI:30616"/>
    </ligand>
</feature>
<keyword evidence="8 11" id="KW-0464">Manganese</keyword>
<feature type="binding site" evidence="11">
    <location>
        <position position="306"/>
    </location>
    <ligand>
        <name>ATP</name>
        <dbReference type="ChEBI" id="CHEBI:30616"/>
    </ligand>
</feature>
<keyword evidence="12" id="KW-0418">Kinase</keyword>
<comment type="function">
    <text evidence="11">Involved in the gluconeogenesis. Catalyzes the conversion of oxaloacetate (OAA) to phosphoenolpyruvate (PEP) through direct phosphoryl transfer between the nucleoside triphosphate and OAA.</text>
</comment>
<dbReference type="HAMAP" id="MF_00453">
    <property type="entry name" value="PEPCK_ATP"/>
    <property type="match status" value="1"/>
</dbReference>
<evidence type="ECO:0000256" key="10">
    <source>
        <dbReference type="ARBA" id="ARBA00047371"/>
    </source>
</evidence>
<reference evidence="12 13" key="1">
    <citation type="submission" date="2017-03" db="EMBL/GenBank/DDBJ databases">
        <title>Complete genome sequence of the novel DNRA strain Pseudomonas sp. S-6-2 isolated from Chinese polluted river sediment. Journal of Biotechnology.</title>
        <authorList>
            <person name="Li J."/>
            <person name="Xiang F."/>
            <person name="Wang L."/>
            <person name="Xi L."/>
            <person name="Liu J."/>
        </authorList>
    </citation>
    <scope>NUCLEOTIDE SEQUENCE [LARGE SCALE GENOMIC DNA]</scope>
    <source>
        <strain evidence="12 13">S-6-2</strain>
    </source>
</reference>
<keyword evidence="9 11" id="KW-0456">Lyase</keyword>
<organism evidence="12 13">
    <name type="scientific">Halopseudomonas phragmitis</name>
    <dbReference type="NCBI Taxonomy" id="1931241"/>
    <lineage>
        <taxon>Bacteria</taxon>
        <taxon>Pseudomonadati</taxon>
        <taxon>Pseudomonadota</taxon>
        <taxon>Gammaproteobacteria</taxon>
        <taxon>Pseudomonadales</taxon>
        <taxon>Pseudomonadaceae</taxon>
        <taxon>Halopseudomonas</taxon>
    </lineage>
</organism>
<feature type="binding site" evidence="11">
    <location>
        <position position="204"/>
    </location>
    <ligand>
        <name>Mn(2+)</name>
        <dbReference type="ChEBI" id="CHEBI:29035"/>
    </ligand>
</feature>
<dbReference type="GO" id="GO:0006094">
    <property type="term" value="P:gluconeogenesis"/>
    <property type="evidence" value="ECO:0007669"/>
    <property type="project" value="UniProtKB-UniRule"/>
</dbReference>
<dbReference type="Proteomes" id="UP000243488">
    <property type="component" value="Chromosome"/>
</dbReference>
<dbReference type="SUPFAM" id="SSF68923">
    <property type="entry name" value="PEP carboxykinase N-terminal domain"/>
    <property type="match status" value="1"/>
</dbReference>
<dbReference type="GO" id="GO:0004612">
    <property type="term" value="F:phosphoenolpyruvate carboxykinase (ATP) activity"/>
    <property type="evidence" value="ECO:0007669"/>
    <property type="project" value="UniProtKB-UniRule"/>
</dbReference>
<dbReference type="PROSITE" id="PS00532">
    <property type="entry name" value="PEPCK_ATP"/>
    <property type="match status" value="1"/>
</dbReference>
<dbReference type="InterPro" id="IPR013035">
    <property type="entry name" value="PEP_carboxykinase_C"/>
</dbReference>
<evidence type="ECO:0000313" key="12">
    <source>
        <dbReference type="EMBL" id="AQZ94644.1"/>
    </source>
</evidence>
<comment type="similarity">
    <text evidence="2 11">Belongs to the phosphoenolpyruvate carboxykinase (ATP) family.</text>
</comment>
<feature type="binding site" evidence="11">
    <location>
        <position position="45"/>
    </location>
    <ligand>
        <name>substrate</name>
    </ligand>
</feature>
<dbReference type="GO" id="GO:0016301">
    <property type="term" value="F:kinase activity"/>
    <property type="evidence" value="ECO:0007669"/>
    <property type="project" value="UniProtKB-KW"/>
</dbReference>
<dbReference type="STRING" id="1931241.BVH74_07710"/>
<dbReference type="NCBIfam" id="NF006823">
    <property type="entry name" value="PRK09344.1-5"/>
    <property type="match status" value="1"/>
</dbReference>
<evidence type="ECO:0000313" key="13">
    <source>
        <dbReference type="Proteomes" id="UP000243488"/>
    </source>
</evidence>
<dbReference type="Gene3D" id="3.90.228.20">
    <property type="match status" value="1"/>
</dbReference>
<dbReference type="PANTHER" id="PTHR30031">
    <property type="entry name" value="PHOSPHOENOLPYRUVATE CARBOXYKINASE ATP"/>
    <property type="match status" value="1"/>
</dbReference>
<name>A0A1V0B4C5_9GAMM</name>
<dbReference type="PANTHER" id="PTHR30031:SF0">
    <property type="entry name" value="PHOSPHOENOLPYRUVATE CARBOXYKINASE (ATP)"/>
    <property type="match status" value="1"/>
</dbReference>
<dbReference type="RefSeq" id="WP_080049497.1">
    <property type="nucleotide sequence ID" value="NZ_CP020100.1"/>
</dbReference>
<protein>
    <recommendedName>
        <fullName evidence="3 11">Phosphoenolpyruvate carboxykinase (ATP)</fullName>
        <shortName evidence="11">PCK</shortName>
        <shortName evidence="11">PEP carboxykinase</shortName>
        <shortName evidence="11">PEPCK</shortName>
        <ecNumber evidence="3 11">4.1.1.49</ecNumber>
    </recommendedName>
</protein>
<comment type="caution">
    <text evidence="11">Lacks conserved residue(s) required for the propagation of feature annotation.</text>
</comment>
<evidence type="ECO:0000256" key="8">
    <source>
        <dbReference type="ARBA" id="ARBA00023211"/>
    </source>
</evidence>
<keyword evidence="11" id="KW-0963">Cytoplasm</keyword>
<dbReference type="NCBIfam" id="NF006820">
    <property type="entry name" value="PRK09344.1-2"/>
    <property type="match status" value="1"/>
</dbReference>
<feature type="binding site" evidence="11">
    <location>
        <position position="185"/>
    </location>
    <ligand>
        <name>Mn(2+)</name>
        <dbReference type="ChEBI" id="CHEBI:29035"/>
    </ligand>
</feature>
<dbReference type="NCBIfam" id="NF006821">
    <property type="entry name" value="PRK09344.1-3"/>
    <property type="match status" value="1"/>
</dbReference>
<dbReference type="KEGG" id="ppha:BVH74_07710"/>
<dbReference type="SUPFAM" id="SSF53795">
    <property type="entry name" value="PEP carboxykinase-like"/>
    <property type="match status" value="1"/>
</dbReference>
<dbReference type="FunFam" id="2.170.8.10:FF:000001">
    <property type="entry name" value="Phosphoenolpyruvate carboxykinase (ATP)"/>
    <property type="match status" value="1"/>
</dbReference>
<dbReference type="GO" id="GO:0046872">
    <property type="term" value="F:metal ion binding"/>
    <property type="evidence" value="ECO:0007669"/>
    <property type="project" value="UniProtKB-KW"/>
</dbReference>
<dbReference type="CDD" id="cd00484">
    <property type="entry name" value="PEPCK_ATP"/>
    <property type="match status" value="1"/>
</dbReference>
<comment type="subcellular location">
    <subcellularLocation>
        <location evidence="11">Cytoplasm</location>
    </subcellularLocation>
</comment>
<keyword evidence="6 11" id="KW-0210">Decarboxylase</keyword>
<keyword evidence="12" id="KW-0808">Transferase</keyword>
<comment type="cofactor">
    <cofactor evidence="11">
        <name>Mn(2+)</name>
        <dbReference type="ChEBI" id="CHEBI:29035"/>
    </cofactor>
    <text evidence="11">Binds 1 Mn(2+) ion per subunit.</text>
</comment>
<accession>A0A1V0B4C5</accession>
<keyword evidence="12" id="KW-0670">Pyruvate</keyword>
<feature type="binding site" evidence="11">
    <location>
        <position position="204"/>
    </location>
    <ligand>
        <name>ATP</name>
        <dbReference type="ChEBI" id="CHEBI:30616"/>
    </ligand>
</feature>
<keyword evidence="5 11" id="KW-0547">Nucleotide-binding</keyword>
<gene>
    <name evidence="11" type="primary">pckA</name>
    <name evidence="12" type="ORF">BVH74_07710</name>
</gene>
<evidence type="ECO:0000256" key="2">
    <source>
        <dbReference type="ARBA" id="ARBA00006052"/>
    </source>
</evidence>
<keyword evidence="4 11" id="KW-0312">Gluconeogenesis</keyword>
<dbReference type="GO" id="GO:0005829">
    <property type="term" value="C:cytosol"/>
    <property type="evidence" value="ECO:0007669"/>
    <property type="project" value="TreeGrafter"/>
</dbReference>
<dbReference type="EMBL" id="CP020100">
    <property type="protein sequence ID" value="AQZ94644.1"/>
    <property type="molecule type" value="Genomic_DNA"/>
</dbReference>
<dbReference type="UniPathway" id="UPA00138"/>
<dbReference type="InterPro" id="IPR015994">
    <property type="entry name" value="PEPCK_ATP_CS"/>
</dbReference>
<dbReference type="Pfam" id="PF01293">
    <property type="entry name" value="PEPCK_ATP"/>
    <property type="match status" value="1"/>
</dbReference>
<evidence type="ECO:0000256" key="11">
    <source>
        <dbReference type="HAMAP-Rule" id="MF_00453"/>
    </source>
</evidence>
<comment type="catalytic activity">
    <reaction evidence="10 11">
        <text>oxaloacetate + ATP = phosphoenolpyruvate + ADP + CO2</text>
        <dbReference type="Rhea" id="RHEA:18617"/>
        <dbReference type="ChEBI" id="CHEBI:16452"/>
        <dbReference type="ChEBI" id="CHEBI:16526"/>
        <dbReference type="ChEBI" id="CHEBI:30616"/>
        <dbReference type="ChEBI" id="CHEBI:58702"/>
        <dbReference type="ChEBI" id="CHEBI:456216"/>
        <dbReference type="EC" id="4.1.1.49"/>
    </reaction>
</comment>
<comment type="pathway">
    <text evidence="1 11">Carbohydrate biosynthesis; gluconeogenesis.</text>
</comment>
<dbReference type="Gene3D" id="3.40.449.10">
    <property type="entry name" value="Phosphoenolpyruvate Carboxykinase, domain 1"/>
    <property type="match status" value="1"/>
</dbReference>
<keyword evidence="11" id="KW-0479">Metal-binding</keyword>
<keyword evidence="7 11" id="KW-0067">ATP-binding</keyword>
<dbReference type="AlphaFoldDB" id="A0A1V0B4C5"/>